<evidence type="ECO:0000313" key="5">
    <source>
        <dbReference type="Proteomes" id="UP000460435"/>
    </source>
</evidence>
<dbReference type="GO" id="GO:0016887">
    <property type="term" value="F:ATP hydrolysis activity"/>
    <property type="evidence" value="ECO:0007669"/>
    <property type="project" value="InterPro"/>
</dbReference>
<dbReference type="Pfam" id="PF00005">
    <property type="entry name" value="ABC_tran"/>
    <property type="match status" value="1"/>
</dbReference>
<dbReference type="SUPFAM" id="SSF52540">
    <property type="entry name" value="P-loop containing nucleoside triphosphate hydrolases"/>
    <property type="match status" value="1"/>
</dbReference>
<proteinExistence type="predicted"/>
<dbReference type="GO" id="GO:0005886">
    <property type="term" value="C:plasma membrane"/>
    <property type="evidence" value="ECO:0007669"/>
    <property type="project" value="TreeGrafter"/>
</dbReference>
<organism evidence="4 5">
    <name type="scientific">Phytoactinopolyspora mesophila</name>
    <dbReference type="NCBI Taxonomy" id="2650750"/>
    <lineage>
        <taxon>Bacteria</taxon>
        <taxon>Bacillati</taxon>
        <taxon>Actinomycetota</taxon>
        <taxon>Actinomycetes</taxon>
        <taxon>Jiangellales</taxon>
        <taxon>Jiangellaceae</taxon>
        <taxon>Phytoactinopolyspora</taxon>
    </lineage>
</organism>
<accession>A0A7K3M0I4</accession>
<dbReference type="RefSeq" id="WP_162449517.1">
    <property type="nucleotide sequence ID" value="NZ_WLZY01000002.1"/>
</dbReference>
<dbReference type="GO" id="GO:0005524">
    <property type="term" value="F:ATP binding"/>
    <property type="evidence" value="ECO:0007669"/>
    <property type="project" value="UniProtKB-KW"/>
</dbReference>
<evidence type="ECO:0000256" key="2">
    <source>
        <dbReference type="ARBA" id="ARBA00022840"/>
    </source>
</evidence>
<dbReference type="InterPro" id="IPR017871">
    <property type="entry name" value="ABC_transporter-like_CS"/>
</dbReference>
<gene>
    <name evidence="4" type="ORF">F7O44_06970</name>
</gene>
<dbReference type="InterPro" id="IPR003439">
    <property type="entry name" value="ABC_transporter-like_ATP-bd"/>
</dbReference>
<keyword evidence="5" id="KW-1185">Reference proteome</keyword>
<dbReference type="Proteomes" id="UP000460435">
    <property type="component" value="Unassembled WGS sequence"/>
</dbReference>
<dbReference type="InterPro" id="IPR027417">
    <property type="entry name" value="P-loop_NTPase"/>
</dbReference>
<dbReference type="PANTHER" id="PTHR24220:SF659">
    <property type="entry name" value="TRANSPORTER, PUTATIVE-RELATED"/>
    <property type="match status" value="1"/>
</dbReference>
<dbReference type="InterPro" id="IPR003593">
    <property type="entry name" value="AAA+_ATPase"/>
</dbReference>
<dbReference type="InterPro" id="IPR015854">
    <property type="entry name" value="ABC_transpr_LolD-like"/>
</dbReference>
<keyword evidence="2 4" id="KW-0067">ATP-binding</keyword>
<name>A0A7K3M0I4_9ACTN</name>
<evidence type="ECO:0000259" key="3">
    <source>
        <dbReference type="PROSITE" id="PS50893"/>
    </source>
</evidence>
<comment type="caution">
    <text evidence="4">The sequence shown here is derived from an EMBL/GenBank/DDBJ whole genome shotgun (WGS) entry which is preliminary data.</text>
</comment>
<dbReference type="PROSITE" id="PS50893">
    <property type="entry name" value="ABC_TRANSPORTER_2"/>
    <property type="match status" value="1"/>
</dbReference>
<feature type="domain" description="ABC transporter" evidence="3">
    <location>
        <begin position="27"/>
        <end position="240"/>
    </location>
</feature>
<dbReference type="PANTHER" id="PTHR24220">
    <property type="entry name" value="IMPORT ATP-BINDING PROTEIN"/>
    <property type="match status" value="1"/>
</dbReference>
<sequence length="241" mass="25552">MNRSARVSSRVDTAEGRRVRTVPDIVAERLTIDFRGADGAKVTIAEDLSFSLGAGDVCCLLGRSGSGKTSLLRVAAAMAAPVSGRVTWWGADIQKMGDDERRMMRRTRIGYMDQAASMVRDLTVLENVLIPVMPEGRAAVAARLGAARDLLEGFALGGHLDATTATLSSGERQRVCLARAMINDPSVLILDEPTASLDRGLADLVIDMLTEHASAGGAVLVASHDPHVAESATSVIRLETD</sequence>
<dbReference type="Gene3D" id="3.40.50.300">
    <property type="entry name" value="P-loop containing nucleotide triphosphate hydrolases"/>
    <property type="match status" value="1"/>
</dbReference>
<dbReference type="EMBL" id="WLZY01000002">
    <property type="protein sequence ID" value="NDL56811.1"/>
    <property type="molecule type" value="Genomic_DNA"/>
</dbReference>
<dbReference type="GO" id="GO:0022857">
    <property type="term" value="F:transmembrane transporter activity"/>
    <property type="evidence" value="ECO:0007669"/>
    <property type="project" value="TreeGrafter"/>
</dbReference>
<dbReference type="PROSITE" id="PS00211">
    <property type="entry name" value="ABC_TRANSPORTER_1"/>
    <property type="match status" value="1"/>
</dbReference>
<evidence type="ECO:0000256" key="1">
    <source>
        <dbReference type="ARBA" id="ARBA00022741"/>
    </source>
</evidence>
<evidence type="ECO:0000313" key="4">
    <source>
        <dbReference type="EMBL" id="NDL56811.1"/>
    </source>
</evidence>
<protein>
    <submittedName>
        <fullName evidence="4">ATP-binding cassette domain-containing protein</fullName>
    </submittedName>
</protein>
<keyword evidence="1" id="KW-0547">Nucleotide-binding</keyword>
<dbReference type="SMART" id="SM00382">
    <property type="entry name" value="AAA"/>
    <property type="match status" value="1"/>
</dbReference>
<dbReference type="AlphaFoldDB" id="A0A7K3M0I4"/>
<reference evidence="4 5" key="1">
    <citation type="submission" date="2019-11" db="EMBL/GenBank/DDBJ databases">
        <authorList>
            <person name="Li X.-J."/>
            <person name="Feng X.-M."/>
        </authorList>
    </citation>
    <scope>NUCLEOTIDE SEQUENCE [LARGE SCALE GENOMIC DNA]</scope>
    <source>
        <strain evidence="4 5">XMNu-373</strain>
    </source>
</reference>